<organism evidence="2 3">
    <name type="scientific">Micromonospora sicca</name>
    <dbReference type="NCBI Taxonomy" id="2202420"/>
    <lineage>
        <taxon>Bacteria</taxon>
        <taxon>Bacillati</taxon>
        <taxon>Actinomycetota</taxon>
        <taxon>Actinomycetes</taxon>
        <taxon>Micromonosporales</taxon>
        <taxon>Micromonosporaceae</taxon>
        <taxon>Micromonospora</taxon>
    </lineage>
</organism>
<feature type="region of interest" description="Disordered" evidence="1">
    <location>
        <begin position="1"/>
        <end position="23"/>
    </location>
</feature>
<dbReference type="EMBL" id="JAXOTQ010000059">
    <property type="protein sequence ID" value="MDZ5494044.1"/>
    <property type="molecule type" value="Genomic_DNA"/>
</dbReference>
<feature type="non-terminal residue" evidence="2">
    <location>
        <position position="1"/>
    </location>
</feature>
<reference evidence="2 3" key="1">
    <citation type="submission" date="2023-12" db="EMBL/GenBank/DDBJ databases">
        <title>Micromonospora sp. nov., isolated from Atacama Desert.</title>
        <authorList>
            <person name="Carro L."/>
            <person name="Golinska P."/>
            <person name="Klenk H.-P."/>
            <person name="Goodfellow M."/>
        </authorList>
    </citation>
    <scope>NUCLEOTIDE SEQUENCE [LARGE SCALE GENOMIC DNA]</scope>
    <source>
        <strain evidence="2 3">4G53</strain>
    </source>
</reference>
<dbReference type="Proteomes" id="UP001290101">
    <property type="component" value="Unassembled WGS sequence"/>
</dbReference>
<accession>A0ABU5JNZ7</accession>
<dbReference type="RefSeq" id="WP_322443563.1">
    <property type="nucleotide sequence ID" value="NZ_JAXOTQ010000059.1"/>
</dbReference>
<proteinExistence type="predicted"/>
<comment type="caution">
    <text evidence="2">The sequence shown here is derived from an EMBL/GenBank/DDBJ whole genome shotgun (WGS) entry which is preliminary data.</text>
</comment>
<feature type="compositionally biased region" description="Basic and acidic residues" evidence="1">
    <location>
        <begin position="82"/>
        <end position="100"/>
    </location>
</feature>
<keyword evidence="3" id="KW-1185">Reference proteome</keyword>
<protein>
    <submittedName>
        <fullName evidence="2">Uncharacterized protein</fullName>
    </submittedName>
</protein>
<sequence length="100" mass="10565">SVALGKDPQKAGTIVSGGLQDNGTSILRPGDTVMGSHFGGDLSRGAALVAFAPSHGTGNRHRLILAVPPQPEFRRGRTSHASCDEERDRPVRRDRLLGAI</sequence>
<gene>
    <name evidence="2" type="ORF">U2F25_32110</name>
</gene>
<evidence type="ECO:0000313" key="3">
    <source>
        <dbReference type="Proteomes" id="UP001290101"/>
    </source>
</evidence>
<feature type="region of interest" description="Disordered" evidence="1">
    <location>
        <begin position="73"/>
        <end position="100"/>
    </location>
</feature>
<evidence type="ECO:0000256" key="1">
    <source>
        <dbReference type="SAM" id="MobiDB-lite"/>
    </source>
</evidence>
<evidence type="ECO:0000313" key="2">
    <source>
        <dbReference type="EMBL" id="MDZ5494044.1"/>
    </source>
</evidence>
<name>A0ABU5JNZ7_9ACTN</name>